<organism evidence="1">
    <name type="scientific">uncultured Bacillota bacterium</name>
    <dbReference type="NCBI Taxonomy" id="344338"/>
    <lineage>
        <taxon>Bacteria</taxon>
        <taxon>Bacillati</taxon>
        <taxon>Bacillota</taxon>
        <taxon>environmental samples</taxon>
    </lineage>
</organism>
<protein>
    <submittedName>
        <fullName evidence="1">Uncharacterized protein</fullName>
    </submittedName>
</protein>
<gene>
    <name evidence="1" type="ORF">Firmicute1046_3340</name>
</gene>
<name>A0A650EPS1_9FIRM</name>
<evidence type="ECO:0000313" key="1">
    <source>
        <dbReference type="EMBL" id="QGT51258.1"/>
    </source>
</evidence>
<reference evidence="1" key="1">
    <citation type="journal article" date="2020" name="J. ISSAAS">
        <title>Lactobacilli and other gastrointestinal microbiota of Peromyscus leucopus, reservoir host for agents of Lyme disease and other zoonoses in North America.</title>
        <authorList>
            <person name="Milovic A."/>
            <person name="Bassam K."/>
            <person name="Shao H."/>
            <person name="Chatzistamou I."/>
            <person name="Tufts D.M."/>
            <person name="Diuk-Wasser M."/>
            <person name="Barbour A.G."/>
        </authorList>
    </citation>
    <scope>NUCLEOTIDE SEQUENCE</scope>
    <source>
        <strain evidence="1">LL40</strain>
    </source>
</reference>
<accession>A0A650EPS1</accession>
<proteinExistence type="predicted"/>
<dbReference type="EMBL" id="MN577573">
    <property type="protein sequence ID" value="QGT51258.1"/>
    <property type="molecule type" value="Genomic_DNA"/>
</dbReference>
<dbReference type="AlphaFoldDB" id="A0A650EPS1"/>
<sequence>MSAWSLKQVCTKYWKCAERNQNRHNTYTILRGDDSVTLQECYKAIGGDYEGVVSRLTSAKLADYLRNGVWKHDFEIKHTLSHGTIPLKESHANSFKTAF</sequence>